<evidence type="ECO:0000256" key="2">
    <source>
        <dbReference type="ARBA" id="ARBA00022475"/>
    </source>
</evidence>
<evidence type="ECO:0000256" key="3">
    <source>
        <dbReference type="ARBA" id="ARBA00022692"/>
    </source>
</evidence>
<keyword evidence="5 6" id="KW-0472">Membrane</keyword>
<feature type="transmembrane region" description="Helical" evidence="6">
    <location>
        <begin position="48"/>
        <end position="73"/>
    </location>
</feature>
<evidence type="ECO:0000256" key="6">
    <source>
        <dbReference type="SAM" id="Phobius"/>
    </source>
</evidence>
<evidence type="ECO:0000313" key="7">
    <source>
        <dbReference type="EMBL" id="MFD1372088.1"/>
    </source>
</evidence>
<keyword evidence="8" id="KW-1185">Reference proteome</keyword>
<dbReference type="PANTHER" id="PTHR30086">
    <property type="entry name" value="ARGININE EXPORTER PROTEIN ARGO"/>
    <property type="match status" value="1"/>
</dbReference>
<accession>A0ABW4AQ12</accession>
<feature type="transmembrane region" description="Helical" evidence="6">
    <location>
        <begin position="126"/>
        <end position="147"/>
    </location>
</feature>
<keyword evidence="3 6" id="KW-0812">Transmembrane</keyword>
<dbReference type="RefSeq" id="WP_317795805.1">
    <property type="nucleotide sequence ID" value="NZ_AP028461.1"/>
</dbReference>
<evidence type="ECO:0000256" key="5">
    <source>
        <dbReference type="ARBA" id="ARBA00023136"/>
    </source>
</evidence>
<reference evidence="8" key="1">
    <citation type="journal article" date="2019" name="Int. J. Syst. Evol. Microbiol.">
        <title>The Global Catalogue of Microorganisms (GCM) 10K type strain sequencing project: providing services to taxonomists for standard genome sequencing and annotation.</title>
        <authorList>
            <consortium name="The Broad Institute Genomics Platform"/>
            <consortium name="The Broad Institute Genome Sequencing Center for Infectious Disease"/>
            <person name="Wu L."/>
            <person name="Ma J."/>
        </authorList>
    </citation>
    <scope>NUCLEOTIDE SEQUENCE [LARGE SCALE GENOMIC DNA]</scope>
    <source>
        <strain evidence="8">CCM 7526</strain>
    </source>
</reference>
<organism evidence="7 8">
    <name type="scientific">Actinoplanes sichuanensis</name>
    <dbReference type="NCBI Taxonomy" id="512349"/>
    <lineage>
        <taxon>Bacteria</taxon>
        <taxon>Bacillati</taxon>
        <taxon>Actinomycetota</taxon>
        <taxon>Actinomycetes</taxon>
        <taxon>Micromonosporales</taxon>
        <taxon>Micromonosporaceae</taxon>
        <taxon>Actinoplanes</taxon>
    </lineage>
</organism>
<dbReference type="Pfam" id="PF01810">
    <property type="entry name" value="LysE"/>
    <property type="match status" value="1"/>
</dbReference>
<dbReference type="Proteomes" id="UP001597183">
    <property type="component" value="Unassembled WGS sequence"/>
</dbReference>
<keyword evidence="2" id="KW-1003">Cell membrane</keyword>
<evidence type="ECO:0000313" key="8">
    <source>
        <dbReference type="Proteomes" id="UP001597183"/>
    </source>
</evidence>
<name>A0ABW4AQ12_9ACTN</name>
<feature type="transmembrane region" description="Helical" evidence="6">
    <location>
        <begin position="79"/>
        <end position="96"/>
    </location>
</feature>
<keyword evidence="4 6" id="KW-1133">Transmembrane helix</keyword>
<proteinExistence type="predicted"/>
<sequence length="214" mass="22694">MGTVSVMPVSWTSYAAYLTFAVVVVLIPGPDFAVVVGNTMSGGRRRGMWCAAGVASSNAVQGTAAILGLGALVVRAQPVFQIVKWVGAAYLLYLGLRLLGSAWQGRYAVPSASGGQGTRRGWRQGFVSNITNPKVLVFYVAVLPQFLNPGAGTVALALFALSHASLSLLYLLTLTAVMHRARRVLARRQVRRCLDGTTGVAMIGFGARLALERQ</sequence>
<dbReference type="PIRSF" id="PIRSF006324">
    <property type="entry name" value="LeuE"/>
    <property type="match status" value="1"/>
</dbReference>
<comment type="caution">
    <text evidence="7">The sequence shown here is derived from an EMBL/GenBank/DDBJ whole genome shotgun (WGS) entry which is preliminary data.</text>
</comment>
<dbReference type="EMBL" id="JBHTMK010000054">
    <property type="protein sequence ID" value="MFD1372088.1"/>
    <property type="molecule type" value="Genomic_DNA"/>
</dbReference>
<feature type="transmembrane region" description="Helical" evidence="6">
    <location>
        <begin position="153"/>
        <end position="172"/>
    </location>
</feature>
<feature type="transmembrane region" description="Helical" evidence="6">
    <location>
        <begin position="14"/>
        <end position="36"/>
    </location>
</feature>
<dbReference type="InterPro" id="IPR001123">
    <property type="entry name" value="LeuE-type"/>
</dbReference>
<evidence type="ECO:0000256" key="4">
    <source>
        <dbReference type="ARBA" id="ARBA00022989"/>
    </source>
</evidence>
<evidence type="ECO:0000256" key="1">
    <source>
        <dbReference type="ARBA" id="ARBA00004651"/>
    </source>
</evidence>
<protein>
    <submittedName>
        <fullName evidence="7">LysE family translocator</fullName>
    </submittedName>
</protein>
<gene>
    <name evidence="7" type="ORF">ACFQ5G_42770</name>
</gene>
<comment type="subcellular location">
    <subcellularLocation>
        <location evidence="1">Cell membrane</location>
        <topology evidence="1">Multi-pass membrane protein</topology>
    </subcellularLocation>
</comment>
<dbReference type="PANTHER" id="PTHR30086:SF20">
    <property type="entry name" value="ARGININE EXPORTER PROTEIN ARGO-RELATED"/>
    <property type="match status" value="1"/>
</dbReference>